<name>A0AAD6D750_9EURO</name>
<evidence type="ECO:0000313" key="1">
    <source>
        <dbReference type="EMBL" id="KAJ5557152.1"/>
    </source>
</evidence>
<keyword evidence="2" id="KW-1185">Reference proteome</keyword>
<comment type="caution">
    <text evidence="1">The sequence shown here is derived from an EMBL/GenBank/DDBJ whole genome shotgun (WGS) entry which is preliminary data.</text>
</comment>
<dbReference type="Proteomes" id="UP001220324">
    <property type="component" value="Unassembled WGS sequence"/>
</dbReference>
<proteinExistence type="predicted"/>
<gene>
    <name evidence="1" type="ORF">N7494_001067</name>
</gene>
<sequence length="79" mass="8642">MKPGSGFEADTVGKWDYEILVDPFKCMEATSVNPTEEHNPLSWLQSIYLSADSADNSSSFISEAVCQVFPSSGDDVAEY</sequence>
<accession>A0AAD6D750</accession>
<reference evidence="1 2" key="1">
    <citation type="journal article" date="2023" name="IMA Fungus">
        <title>Comparative genomic study of the Penicillium genus elucidates a diverse pangenome and 15 lateral gene transfer events.</title>
        <authorList>
            <person name="Petersen C."/>
            <person name="Sorensen T."/>
            <person name="Nielsen M.R."/>
            <person name="Sondergaard T.E."/>
            <person name="Sorensen J.L."/>
            <person name="Fitzpatrick D.A."/>
            <person name="Frisvad J.C."/>
            <person name="Nielsen K.L."/>
        </authorList>
    </citation>
    <scope>NUCLEOTIDE SEQUENCE [LARGE SCALE GENOMIC DNA]</scope>
    <source>
        <strain evidence="1 2">IBT 35679</strain>
    </source>
</reference>
<organism evidence="1 2">
    <name type="scientific">Penicillium frequentans</name>
    <dbReference type="NCBI Taxonomy" id="3151616"/>
    <lineage>
        <taxon>Eukaryota</taxon>
        <taxon>Fungi</taxon>
        <taxon>Dikarya</taxon>
        <taxon>Ascomycota</taxon>
        <taxon>Pezizomycotina</taxon>
        <taxon>Eurotiomycetes</taxon>
        <taxon>Eurotiomycetidae</taxon>
        <taxon>Eurotiales</taxon>
        <taxon>Aspergillaceae</taxon>
        <taxon>Penicillium</taxon>
    </lineage>
</organism>
<evidence type="ECO:0000313" key="2">
    <source>
        <dbReference type="Proteomes" id="UP001220324"/>
    </source>
</evidence>
<protein>
    <submittedName>
        <fullName evidence="1">Uncharacterized protein</fullName>
    </submittedName>
</protein>
<dbReference type="AlphaFoldDB" id="A0AAD6D750"/>
<dbReference type="EMBL" id="JAQIZZ010000001">
    <property type="protein sequence ID" value="KAJ5557152.1"/>
    <property type="molecule type" value="Genomic_DNA"/>
</dbReference>